<accession>A0A1C3XFY6</accession>
<evidence type="ECO:0000313" key="2">
    <source>
        <dbReference type="Proteomes" id="UP000183174"/>
    </source>
</evidence>
<reference evidence="1 2" key="1">
    <citation type="submission" date="2016-08" db="EMBL/GenBank/DDBJ databases">
        <authorList>
            <person name="Seilhamer J.J."/>
        </authorList>
    </citation>
    <scope>NUCLEOTIDE SEQUENCE [LARGE SCALE GENOMIC DNA]</scope>
    <source>
        <strain evidence="1 2">CCBAU 10071</strain>
    </source>
</reference>
<name>A0A1C3XFY6_9BRAD</name>
<dbReference type="AlphaFoldDB" id="A0A1C3XFY6"/>
<sequence length="44" mass="4855">MVAAGLAINLKDGPAPLIWTRLDALLANQDNMLCRTVTRRKVPH</sequence>
<proteinExistence type="predicted"/>
<evidence type="ECO:0000313" key="1">
    <source>
        <dbReference type="EMBL" id="SCB51181.1"/>
    </source>
</evidence>
<organism evidence="1 2">
    <name type="scientific">Bradyrhizobium yuanmingense</name>
    <dbReference type="NCBI Taxonomy" id="108015"/>
    <lineage>
        <taxon>Bacteria</taxon>
        <taxon>Pseudomonadati</taxon>
        <taxon>Pseudomonadota</taxon>
        <taxon>Alphaproteobacteria</taxon>
        <taxon>Hyphomicrobiales</taxon>
        <taxon>Nitrobacteraceae</taxon>
        <taxon>Bradyrhizobium</taxon>
    </lineage>
</organism>
<protein>
    <submittedName>
        <fullName evidence="1">Uncharacterized protein</fullName>
    </submittedName>
</protein>
<dbReference type="Proteomes" id="UP000183174">
    <property type="component" value="Unassembled WGS sequence"/>
</dbReference>
<gene>
    <name evidence="1" type="ORF">GA0061099_101545</name>
</gene>
<dbReference type="EMBL" id="FMAE01000015">
    <property type="protein sequence ID" value="SCB51181.1"/>
    <property type="molecule type" value="Genomic_DNA"/>
</dbReference>